<keyword evidence="8" id="KW-0234">DNA repair</keyword>
<evidence type="ECO:0000256" key="6">
    <source>
        <dbReference type="ARBA" id="ARBA00022763"/>
    </source>
</evidence>
<dbReference type="GO" id="GO:0006260">
    <property type="term" value="P:DNA replication"/>
    <property type="evidence" value="ECO:0007669"/>
    <property type="project" value="UniProtKB-KW"/>
</dbReference>
<dbReference type="GO" id="GO:0006281">
    <property type="term" value="P:DNA repair"/>
    <property type="evidence" value="ECO:0007669"/>
    <property type="project" value="UniProtKB-KW"/>
</dbReference>
<dbReference type="Gene3D" id="3.30.470.30">
    <property type="entry name" value="DNA ligase/mRNA capping enzyme"/>
    <property type="match status" value="1"/>
</dbReference>
<keyword evidence="7" id="KW-0946">Virion</keyword>
<dbReference type="InterPro" id="IPR016059">
    <property type="entry name" value="DNA_ligase_ATP-dep_CS"/>
</dbReference>
<feature type="domain" description="ATP-dependent DNA ligase family profile" evidence="11">
    <location>
        <begin position="158"/>
        <end position="347"/>
    </location>
</feature>
<keyword evidence="13" id="KW-1185">Reference proteome</keyword>
<dbReference type="GO" id="GO:0044423">
    <property type="term" value="C:virion component"/>
    <property type="evidence" value="ECO:0007669"/>
    <property type="project" value="UniProtKB-KW"/>
</dbReference>
<reference evidence="12 13" key="1">
    <citation type="submission" date="2017-06" db="EMBL/GenBank/DDBJ databases">
        <title>Antibacterial composition, strain of bacteriophage Escherichia coli, used for obtaining thereof patent ru2518303.</title>
        <authorList>
            <person name="Dyatlov I.A."/>
            <person name="Aleshkin V.A."/>
            <person name="Aleshkin A.V."/>
            <person name="Afanas'Ev S.S."/>
            <person name="Svetoch E.A."/>
            <person name="Volozhantsev N.V."/>
            <person name="Vasyliev D.A."/>
            <person name="Zolotukhin S.N."/>
            <person name="Amerkhanova A.M."/>
            <person name="Kiseleva I.A."/>
            <person name="Verevkin V.V."/>
            <person name="Krasilnikova V.M."/>
            <person name="Myakinina V.P."/>
            <person name="Bannov V.A."/>
            <person name="Rubalskiy M.O."/>
        </authorList>
    </citation>
    <scope>NUCLEOTIDE SEQUENCE [LARGE SCALE GENOMIC DNA]</scope>
</reference>
<accession>A0A222YZP9</accession>
<organism evidence="12 13">
    <name type="scientific">Salmonella phage ST11</name>
    <dbReference type="NCBI Taxonomy" id="2023990"/>
    <lineage>
        <taxon>Viruses</taxon>
        <taxon>Duplodnaviria</taxon>
        <taxon>Heunggongvirae</taxon>
        <taxon>Uroviricota</taxon>
        <taxon>Caudoviricetes</taxon>
        <taxon>Andersonviridae</taxon>
        <taxon>Ounavirinae</taxon>
        <taxon>Felixounavirus</taxon>
        <taxon>Felixounavirus ST11</taxon>
    </lineage>
</organism>
<evidence type="ECO:0000313" key="13">
    <source>
        <dbReference type="Proteomes" id="UP000224677"/>
    </source>
</evidence>
<evidence type="ECO:0000256" key="2">
    <source>
        <dbReference type="ARBA" id="ARBA00007572"/>
    </source>
</evidence>
<evidence type="ECO:0000256" key="4">
    <source>
        <dbReference type="ARBA" id="ARBA00022598"/>
    </source>
</evidence>
<dbReference type="SUPFAM" id="SSF50249">
    <property type="entry name" value="Nucleic acid-binding proteins"/>
    <property type="match status" value="1"/>
</dbReference>
<evidence type="ECO:0000313" key="12">
    <source>
        <dbReference type="EMBL" id="ASR76745.1"/>
    </source>
</evidence>
<evidence type="ECO:0000256" key="8">
    <source>
        <dbReference type="ARBA" id="ARBA00023204"/>
    </source>
</evidence>
<evidence type="ECO:0000259" key="11">
    <source>
        <dbReference type="Pfam" id="PF01068"/>
    </source>
</evidence>
<dbReference type="Gene3D" id="3.30.1490.70">
    <property type="match status" value="1"/>
</dbReference>
<dbReference type="PANTHER" id="PTHR47810:SF5">
    <property type="entry name" value="LIGASE, PUTATIVE-RELATED"/>
    <property type="match status" value="1"/>
</dbReference>
<evidence type="ECO:0000256" key="7">
    <source>
        <dbReference type="ARBA" id="ARBA00022844"/>
    </source>
</evidence>
<dbReference type="InterPro" id="IPR012310">
    <property type="entry name" value="DNA_ligase_ATP-dep_cent"/>
</dbReference>
<keyword evidence="6" id="KW-0227">DNA damage</keyword>
<comment type="subcellular location">
    <subcellularLocation>
        <location evidence="1">Virion</location>
    </subcellularLocation>
</comment>
<dbReference type="InterPro" id="IPR050326">
    <property type="entry name" value="NAD_dep_DNA_ligaseB"/>
</dbReference>
<proteinExistence type="inferred from homology"/>
<dbReference type="EMBL" id="MF370225">
    <property type="protein sequence ID" value="ASR76745.1"/>
    <property type="molecule type" value="Genomic_DNA"/>
</dbReference>
<dbReference type="SUPFAM" id="SSF56091">
    <property type="entry name" value="DNA ligase/mRNA capping enzyme, catalytic domain"/>
    <property type="match status" value="1"/>
</dbReference>
<evidence type="ECO:0000256" key="9">
    <source>
        <dbReference type="ARBA" id="ARBA00032896"/>
    </source>
</evidence>
<sequence length="430" mass="49746">MTVEDKFKNAVLTEDGELEKFILRVDGKLFRCRCGSNCFHKPDKNDLELYACNACNTWYHSEVKMTILYKQNKDGSFNVWSCVAVGDKVITTYGKENGKMMFEEYTAEPKNIGKKNERNAEQQALFEVSAKYKKQVDRKGYAYTKESAQNTEKVGVQLAHDAAKVSHAKYLKFPADAQPKLDGVRCRISRDADSVGFTAYSRENTVYNVPAELIPDLLLLLKLHPQVEDFDGEIYAHGWDLEDIVSMIKNADNPDRHLLKFYWYDICDNSKSWPERREVIDNSPIVGLGDTCRVVPVQTIRVNSWEEFDEAHDKWVEAKFEGAMYRSISEDSFYECCHRSYFLIKHKKMHTEEFKVTGVKTDKRGHGKFVVETLPNVFVDVSWKTTHEKKQYLAEHPEEFIGKPLTVQFQKMTRKGSLQFPVGLVIRDYE</sequence>
<keyword evidence="5" id="KW-0235">DNA replication</keyword>
<protein>
    <recommendedName>
        <fullName evidence="3">DNA ligase</fullName>
    </recommendedName>
    <alternativeName>
        <fullName evidence="9">Polydeoxyribonucleotide synthase [ATP]</fullName>
    </alternativeName>
</protein>
<evidence type="ECO:0000256" key="3">
    <source>
        <dbReference type="ARBA" id="ARBA00013308"/>
    </source>
</evidence>
<dbReference type="PANTHER" id="PTHR47810">
    <property type="entry name" value="DNA LIGASE"/>
    <property type="match status" value="1"/>
</dbReference>
<evidence type="ECO:0000256" key="5">
    <source>
        <dbReference type="ARBA" id="ARBA00022705"/>
    </source>
</evidence>
<dbReference type="Pfam" id="PF01068">
    <property type="entry name" value="DNA_ligase_A_M"/>
    <property type="match status" value="1"/>
</dbReference>
<dbReference type="Proteomes" id="UP000224677">
    <property type="component" value="Segment"/>
</dbReference>
<comment type="similarity">
    <text evidence="2">Belongs to the ATP-dependent DNA ligase family.</text>
</comment>
<keyword evidence="4 12" id="KW-0436">Ligase</keyword>
<dbReference type="PROSITE" id="PS00697">
    <property type="entry name" value="DNA_LIGASE_A1"/>
    <property type="match status" value="1"/>
</dbReference>
<evidence type="ECO:0000256" key="1">
    <source>
        <dbReference type="ARBA" id="ARBA00004328"/>
    </source>
</evidence>
<dbReference type="GO" id="GO:0003910">
    <property type="term" value="F:DNA ligase (ATP) activity"/>
    <property type="evidence" value="ECO:0007669"/>
    <property type="project" value="InterPro"/>
</dbReference>
<name>A0A222YZP9_9CAUD</name>
<dbReference type="GO" id="GO:0005524">
    <property type="term" value="F:ATP binding"/>
    <property type="evidence" value="ECO:0007669"/>
    <property type="project" value="InterPro"/>
</dbReference>
<dbReference type="InterPro" id="IPR012340">
    <property type="entry name" value="NA-bd_OB-fold"/>
</dbReference>
<dbReference type="Gene3D" id="2.40.50.140">
    <property type="entry name" value="Nucleic acid-binding proteins"/>
    <property type="match status" value="1"/>
</dbReference>
<evidence type="ECO:0000256" key="10">
    <source>
        <dbReference type="ARBA" id="ARBA00046002"/>
    </source>
</evidence>
<comment type="function">
    <text evidence="10">Very low-fidelity DNA ligase that seals nicks in double-stranded DNA during DNA repair. Together with the viral repair DNA polymerase X, fills the single nucleotide gaps generated by the AP endonuclease. It is not essential for viral replication and recombination. Displays a very low adenylation activity towards DNA with 3'-dideoxy- or 3'-amino-terminated nicks compared to regular nick DNA.</text>
</comment>
<dbReference type="GO" id="GO:0006310">
    <property type="term" value="P:DNA recombination"/>
    <property type="evidence" value="ECO:0007669"/>
    <property type="project" value="InterPro"/>
</dbReference>